<reference evidence="2" key="2">
    <citation type="journal article" date="2023" name="Plant Pathol.">
        <title>Dismantling and reorganizing Pseudomonas marginalis sensu#lato.</title>
        <authorList>
            <person name="Sawada H."/>
            <person name="Fujikawa T."/>
            <person name="Satou M."/>
        </authorList>
    </citation>
    <scope>NUCLEOTIDE SEQUENCE</scope>
    <source>
        <strain evidence="2">MAFF 301350</strain>
    </source>
</reference>
<dbReference type="RefSeq" id="WP_217977972.1">
    <property type="nucleotide sequence ID" value="NZ_JAHTBI010000102.1"/>
</dbReference>
<accession>A0A9Q2XNI2</accession>
<dbReference type="Pfam" id="PF14341">
    <property type="entry name" value="PilX_N"/>
    <property type="match status" value="1"/>
</dbReference>
<dbReference type="EMBL" id="JAHTBI010000102">
    <property type="protein sequence ID" value="MBV6289956.1"/>
    <property type="molecule type" value="Genomic_DNA"/>
</dbReference>
<evidence type="ECO:0000259" key="1">
    <source>
        <dbReference type="Pfam" id="PF14341"/>
    </source>
</evidence>
<comment type="caution">
    <text evidence="2">The sequence shown here is derived from an EMBL/GenBank/DDBJ whole genome shotgun (WGS) entry which is preliminary data.</text>
</comment>
<dbReference type="AlphaFoldDB" id="A0A9Q2XNI2"/>
<dbReference type="InterPro" id="IPR025746">
    <property type="entry name" value="PilX_N_dom"/>
</dbReference>
<sequence>MKTQGGMVLLVSLVLMLLLALLGMSALHGATLQARMTGNLEAALQAFESAEATLRAGEARVLAGHAPPLPCVYCLPPPEAAQVRAGGVHAGGGASSGLAWQVYERGFYLIQPLGESNRAAHMPDGLPVRLYRITAVGRQRQARVVLESVHAQPLAPGEQAARRILWRQIL</sequence>
<name>A0A9Q2XNI2_9PSED</name>
<reference evidence="2" key="1">
    <citation type="journal article" date="2022" name="Int. J. Syst. Evol. Microbiol.">
        <title>Pseudomonas aegrilactucae sp. nov. and Pseudomonas morbosilactucae sp. nov., pathogens causing bacterial rot of lettuce in Japan.</title>
        <authorList>
            <person name="Sawada H."/>
            <person name="Fujikawa T."/>
            <person name="Satou M."/>
        </authorList>
    </citation>
    <scope>NUCLEOTIDE SEQUENCE</scope>
    <source>
        <strain evidence="2">MAFF 301350</strain>
    </source>
</reference>
<gene>
    <name evidence="2" type="ORF">KUO17_23510</name>
</gene>
<proteinExistence type="predicted"/>
<keyword evidence="3" id="KW-1185">Reference proteome</keyword>
<evidence type="ECO:0000313" key="3">
    <source>
        <dbReference type="Proteomes" id="UP001106592"/>
    </source>
</evidence>
<feature type="domain" description="Type 4 fimbrial biogenesis protein PilX N-terminal" evidence="1">
    <location>
        <begin position="6"/>
        <end position="54"/>
    </location>
</feature>
<evidence type="ECO:0000313" key="2">
    <source>
        <dbReference type="EMBL" id="MBV6289956.1"/>
    </source>
</evidence>
<dbReference type="Proteomes" id="UP001106592">
    <property type="component" value="Unassembled WGS sequence"/>
</dbReference>
<organism evidence="2 3">
    <name type="scientific">Pseudomonas aegrilactucae</name>
    <dbReference type="NCBI Taxonomy" id="2854028"/>
    <lineage>
        <taxon>Bacteria</taxon>
        <taxon>Pseudomonadati</taxon>
        <taxon>Pseudomonadota</taxon>
        <taxon>Gammaproteobacteria</taxon>
        <taxon>Pseudomonadales</taxon>
        <taxon>Pseudomonadaceae</taxon>
        <taxon>Pseudomonas</taxon>
    </lineage>
</organism>
<protein>
    <recommendedName>
        <fullName evidence="1">Type 4 fimbrial biogenesis protein PilX N-terminal domain-containing protein</fullName>
    </recommendedName>
</protein>